<reference evidence="1 2" key="1">
    <citation type="journal article" date="2022" name="Nat. Ecol. Evol.">
        <title>A masculinizing supergene underlies an exaggerated male reproductive morph in a spider.</title>
        <authorList>
            <person name="Hendrickx F."/>
            <person name="De Corte Z."/>
            <person name="Sonet G."/>
            <person name="Van Belleghem S.M."/>
            <person name="Kostlbacher S."/>
            <person name="Vangestel C."/>
        </authorList>
    </citation>
    <scope>NUCLEOTIDE SEQUENCE [LARGE SCALE GENOMIC DNA]</scope>
    <source>
        <strain evidence="1">W744_W776</strain>
    </source>
</reference>
<name>A0AAV6TKY7_9ARAC</name>
<feature type="non-terminal residue" evidence="1">
    <location>
        <position position="50"/>
    </location>
</feature>
<proteinExistence type="predicted"/>
<keyword evidence="2" id="KW-1185">Reference proteome</keyword>
<gene>
    <name evidence="1" type="ORF">JTE90_001511</name>
</gene>
<accession>A0AAV6TKY7</accession>
<evidence type="ECO:0000313" key="1">
    <source>
        <dbReference type="EMBL" id="KAG8172226.1"/>
    </source>
</evidence>
<dbReference type="AlphaFoldDB" id="A0AAV6TKY7"/>
<sequence length="50" mass="5558">MATAEGSERCATLNWEIENFDLLLEIASVEDGGGRIRSPVWKVEHNEGNI</sequence>
<evidence type="ECO:0000313" key="2">
    <source>
        <dbReference type="Proteomes" id="UP000827092"/>
    </source>
</evidence>
<organism evidence="1 2">
    <name type="scientific">Oedothorax gibbosus</name>
    <dbReference type="NCBI Taxonomy" id="931172"/>
    <lineage>
        <taxon>Eukaryota</taxon>
        <taxon>Metazoa</taxon>
        <taxon>Ecdysozoa</taxon>
        <taxon>Arthropoda</taxon>
        <taxon>Chelicerata</taxon>
        <taxon>Arachnida</taxon>
        <taxon>Araneae</taxon>
        <taxon>Araneomorphae</taxon>
        <taxon>Entelegynae</taxon>
        <taxon>Araneoidea</taxon>
        <taxon>Linyphiidae</taxon>
        <taxon>Erigoninae</taxon>
        <taxon>Oedothorax</taxon>
    </lineage>
</organism>
<comment type="caution">
    <text evidence="1">The sequence shown here is derived from an EMBL/GenBank/DDBJ whole genome shotgun (WGS) entry which is preliminary data.</text>
</comment>
<protein>
    <submittedName>
        <fullName evidence="1">Uncharacterized protein</fullName>
    </submittedName>
</protein>
<dbReference type="Proteomes" id="UP000827092">
    <property type="component" value="Unassembled WGS sequence"/>
</dbReference>
<dbReference type="EMBL" id="JAFNEN010002953">
    <property type="protein sequence ID" value="KAG8172226.1"/>
    <property type="molecule type" value="Genomic_DNA"/>
</dbReference>